<protein>
    <submittedName>
        <fullName evidence="2">Uncharacterized protein</fullName>
    </submittedName>
</protein>
<keyword evidence="3" id="KW-1185">Reference proteome</keyword>
<feature type="region of interest" description="Disordered" evidence="1">
    <location>
        <begin position="1"/>
        <end position="31"/>
    </location>
</feature>
<dbReference type="Proteomes" id="UP000621799">
    <property type="component" value="Unassembled WGS sequence"/>
</dbReference>
<reference evidence="2" key="1">
    <citation type="submission" date="2020-10" db="EMBL/GenBank/DDBJ databases">
        <authorList>
            <person name="Castelo-Branco R."/>
            <person name="Eusebio N."/>
            <person name="Adriana R."/>
            <person name="Vieira A."/>
            <person name="Brugerolle De Fraissinette N."/>
            <person name="Rezende De Castro R."/>
            <person name="Schneider M.P."/>
            <person name="Vasconcelos V."/>
            <person name="Leao P.N."/>
        </authorList>
    </citation>
    <scope>NUCLEOTIDE SEQUENCE</scope>
    <source>
        <strain evidence="2">LEGE 11467</strain>
    </source>
</reference>
<evidence type="ECO:0000313" key="3">
    <source>
        <dbReference type="Proteomes" id="UP000621799"/>
    </source>
</evidence>
<sequence length="239" mass="26946">MPRTSKRTKSEPEETDAPDIQPDTPDIQTDIKFPPDGLFTGVAIAEELGVHADTIRKRYYPEAIEIWGDHADCLRQGQLYTSIAYEEFFRMRQLRNANRLILNSADRIVRQADGKPAVEANPEKMTKRVYKALRWKEQPELVPGHQPDSVEEANEANLNESAIVPKAYDVELVDDFNSTLDRVDDIGVGLGGFMEALEASAQQSADAASAAWANKFTDRFSENMQNFQKQMGKSMSHKR</sequence>
<evidence type="ECO:0000313" key="2">
    <source>
        <dbReference type="EMBL" id="MBE9039357.1"/>
    </source>
</evidence>
<comment type="caution">
    <text evidence="2">The sequence shown here is derived from an EMBL/GenBank/DDBJ whole genome shotgun (WGS) entry which is preliminary data.</text>
</comment>
<dbReference type="RefSeq" id="WP_264319619.1">
    <property type="nucleotide sequence ID" value="NZ_JADEXN010000007.1"/>
</dbReference>
<name>A0A928VSA8_9CYAN</name>
<dbReference type="EMBL" id="JADEXN010000007">
    <property type="protein sequence ID" value="MBE9039357.1"/>
    <property type="molecule type" value="Genomic_DNA"/>
</dbReference>
<proteinExistence type="predicted"/>
<gene>
    <name evidence="2" type="ORF">IQ235_00920</name>
</gene>
<organism evidence="2 3">
    <name type="scientific">Zarconia navalis LEGE 11467</name>
    <dbReference type="NCBI Taxonomy" id="1828826"/>
    <lineage>
        <taxon>Bacteria</taxon>
        <taxon>Bacillati</taxon>
        <taxon>Cyanobacteriota</taxon>
        <taxon>Cyanophyceae</taxon>
        <taxon>Oscillatoriophycideae</taxon>
        <taxon>Oscillatoriales</taxon>
        <taxon>Oscillatoriales incertae sedis</taxon>
        <taxon>Zarconia</taxon>
        <taxon>Zarconia navalis</taxon>
    </lineage>
</organism>
<evidence type="ECO:0000256" key="1">
    <source>
        <dbReference type="SAM" id="MobiDB-lite"/>
    </source>
</evidence>
<accession>A0A928VSA8</accession>
<dbReference type="AlphaFoldDB" id="A0A928VSA8"/>